<evidence type="ECO:0000313" key="3">
    <source>
        <dbReference type="Proteomes" id="UP001305414"/>
    </source>
</evidence>
<reference evidence="2 3" key="1">
    <citation type="submission" date="2023-10" db="EMBL/GenBank/DDBJ databases">
        <title>Draft genome sequence of Xylaria bambusicola isolate GMP-LS, the root and basal stem rot pathogen of sugarcane in Indonesia.</title>
        <authorList>
            <person name="Selvaraj P."/>
            <person name="Muralishankar V."/>
            <person name="Muruganantham S."/>
            <person name="Sp S."/>
            <person name="Haryani S."/>
            <person name="Lau K.J.X."/>
            <person name="Naqvi N.I."/>
        </authorList>
    </citation>
    <scope>NUCLEOTIDE SEQUENCE [LARGE SCALE GENOMIC DNA]</scope>
    <source>
        <strain evidence="2">GMP-LS</strain>
    </source>
</reference>
<organism evidence="2 3">
    <name type="scientific">Xylaria bambusicola</name>
    <dbReference type="NCBI Taxonomy" id="326684"/>
    <lineage>
        <taxon>Eukaryota</taxon>
        <taxon>Fungi</taxon>
        <taxon>Dikarya</taxon>
        <taxon>Ascomycota</taxon>
        <taxon>Pezizomycotina</taxon>
        <taxon>Sordariomycetes</taxon>
        <taxon>Xylariomycetidae</taxon>
        <taxon>Xylariales</taxon>
        <taxon>Xylariaceae</taxon>
        <taxon>Xylaria</taxon>
    </lineage>
</organism>
<proteinExistence type="predicted"/>
<dbReference type="EMBL" id="JAWHQM010000023">
    <property type="protein sequence ID" value="KAK5632230.1"/>
    <property type="molecule type" value="Genomic_DNA"/>
</dbReference>
<evidence type="ECO:0000256" key="1">
    <source>
        <dbReference type="SAM" id="MobiDB-lite"/>
    </source>
</evidence>
<feature type="region of interest" description="Disordered" evidence="1">
    <location>
        <begin position="113"/>
        <end position="177"/>
    </location>
</feature>
<feature type="compositionally biased region" description="Polar residues" evidence="1">
    <location>
        <begin position="150"/>
        <end position="165"/>
    </location>
</feature>
<dbReference type="AlphaFoldDB" id="A0AAN7UGY6"/>
<accession>A0AAN7UGY6</accession>
<keyword evidence="3" id="KW-1185">Reference proteome</keyword>
<dbReference type="Proteomes" id="UP001305414">
    <property type="component" value="Unassembled WGS sequence"/>
</dbReference>
<protein>
    <submittedName>
        <fullName evidence="2">Uncharacterized protein</fullName>
    </submittedName>
</protein>
<name>A0AAN7UGY6_9PEZI</name>
<sequence>MAGSASEFQLPSDSFFNIYADAPLTTNSPSLPGGPCNYIDLTPGAGGHKCGCRRFWSRASLGGLERANPAGYPPGFANGYEDQTVWCMCSHHACFHDDARDNNPSATFPIVAPVYTNGQENERPRTNREPLTPVVADLSFNPPGPVVQHMDSNATNSPSPTSHGDQNAPPPEVTRSSLPDTLAWTNLIQSDLIQLSRSPQYLASVSWHHSQVQLPLPRGWHI</sequence>
<comment type="caution">
    <text evidence="2">The sequence shown here is derived from an EMBL/GenBank/DDBJ whole genome shotgun (WGS) entry which is preliminary data.</text>
</comment>
<evidence type="ECO:0000313" key="2">
    <source>
        <dbReference type="EMBL" id="KAK5632230.1"/>
    </source>
</evidence>
<gene>
    <name evidence="2" type="ORF">RRF57_007944</name>
</gene>